<keyword evidence="1" id="KW-0472">Membrane</keyword>
<evidence type="ECO:0000256" key="1">
    <source>
        <dbReference type="SAM" id="Phobius"/>
    </source>
</evidence>
<gene>
    <name evidence="2" type="ORF">U9M48_003185</name>
</gene>
<feature type="transmembrane region" description="Helical" evidence="1">
    <location>
        <begin position="35"/>
        <end position="61"/>
    </location>
</feature>
<sequence>MPDDLEPQPAAPPLDACAGALHCPPKGRKHSILQFFHVSAVAYWLLAARLCAVLYALVFVWEVGGDRNVQKMDLGARSLQLSMKAESDLSFFFQMDPASWLNARYTYCLPNSYHGNYLLQLLFNTALDQSFLLILFLFLLQFNTVHSQGSALLPFSSADSLSE</sequence>
<feature type="transmembrane region" description="Helical" evidence="1">
    <location>
        <begin position="117"/>
        <end position="140"/>
    </location>
</feature>
<name>A0AAQ3PI74_PASNO</name>
<organism evidence="2 3">
    <name type="scientific">Paspalum notatum var. saurae</name>
    <dbReference type="NCBI Taxonomy" id="547442"/>
    <lineage>
        <taxon>Eukaryota</taxon>
        <taxon>Viridiplantae</taxon>
        <taxon>Streptophyta</taxon>
        <taxon>Embryophyta</taxon>
        <taxon>Tracheophyta</taxon>
        <taxon>Spermatophyta</taxon>
        <taxon>Magnoliopsida</taxon>
        <taxon>Liliopsida</taxon>
        <taxon>Poales</taxon>
        <taxon>Poaceae</taxon>
        <taxon>PACMAD clade</taxon>
        <taxon>Panicoideae</taxon>
        <taxon>Andropogonodae</taxon>
        <taxon>Paspaleae</taxon>
        <taxon>Paspalinae</taxon>
        <taxon>Paspalum</taxon>
    </lineage>
</organism>
<evidence type="ECO:0000313" key="3">
    <source>
        <dbReference type="Proteomes" id="UP001341281"/>
    </source>
</evidence>
<reference evidence="2 3" key="1">
    <citation type="submission" date="2024-02" db="EMBL/GenBank/DDBJ databases">
        <title>High-quality chromosome-scale genome assembly of Pensacola bahiagrass (Paspalum notatum Flugge var. saurae).</title>
        <authorList>
            <person name="Vega J.M."/>
            <person name="Podio M."/>
            <person name="Orjuela J."/>
            <person name="Siena L.A."/>
            <person name="Pessino S.C."/>
            <person name="Combes M.C."/>
            <person name="Mariac C."/>
            <person name="Albertini E."/>
            <person name="Pupilli F."/>
            <person name="Ortiz J.P.A."/>
            <person name="Leblanc O."/>
        </authorList>
    </citation>
    <scope>NUCLEOTIDE SEQUENCE [LARGE SCALE GENOMIC DNA]</scope>
    <source>
        <strain evidence="2">R1</strain>
        <tissue evidence="2">Leaf</tissue>
    </source>
</reference>
<keyword evidence="3" id="KW-1185">Reference proteome</keyword>
<evidence type="ECO:0000313" key="2">
    <source>
        <dbReference type="EMBL" id="WVZ52094.1"/>
    </source>
</evidence>
<dbReference type="AlphaFoldDB" id="A0AAQ3PI74"/>
<keyword evidence="1" id="KW-0812">Transmembrane</keyword>
<protein>
    <submittedName>
        <fullName evidence="2">Uncharacterized protein</fullName>
    </submittedName>
</protein>
<proteinExistence type="predicted"/>
<dbReference type="Proteomes" id="UP001341281">
    <property type="component" value="Chromosome 01"/>
</dbReference>
<accession>A0AAQ3PI74</accession>
<keyword evidence="1" id="KW-1133">Transmembrane helix</keyword>
<dbReference type="EMBL" id="CP144745">
    <property type="protein sequence ID" value="WVZ52094.1"/>
    <property type="molecule type" value="Genomic_DNA"/>
</dbReference>